<proteinExistence type="predicted"/>
<accession>A0A2U2RRE2</accession>
<gene>
    <name evidence="1" type="ORF">CWE05_07550</name>
</gene>
<organism evidence="1 2">
    <name type="scientific">Bifidobacterium longum</name>
    <dbReference type="NCBI Taxonomy" id="216816"/>
    <lineage>
        <taxon>Bacteria</taxon>
        <taxon>Bacillati</taxon>
        <taxon>Actinomycetota</taxon>
        <taxon>Actinomycetes</taxon>
        <taxon>Bifidobacteriales</taxon>
        <taxon>Bifidobacteriaceae</taxon>
        <taxon>Bifidobacterium</taxon>
    </lineage>
</organism>
<dbReference type="AlphaFoldDB" id="A0A2U2RRE2"/>
<name>A0A2U2RRE2_BIFLN</name>
<protein>
    <submittedName>
        <fullName evidence="1">Uncharacterized protein</fullName>
    </submittedName>
</protein>
<reference evidence="1 2" key="1">
    <citation type="submission" date="2017-11" db="EMBL/GenBank/DDBJ databases">
        <title>Draft genome sequence of Bifidobacterium longum UMA026, isolated from Holstein dairy cow feces.</title>
        <authorList>
            <person name="Albert K."/>
            <person name="Sela D.A."/>
        </authorList>
    </citation>
    <scope>NUCLEOTIDE SEQUENCE [LARGE SCALE GENOMIC DNA]</scope>
    <source>
        <strain evidence="1 2">UMA026</strain>
    </source>
</reference>
<sequence length="88" mass="10450">MRKIIKQSGDIYKRTSWISKFDTAIENTDHRSGTGNRKILVNKHICHQFTKCHMWEHPQGDTSYTLNDFLLRQQCFDIFQRLIQLGIP</sequence>
<evidence type="ECO:0000313" key="1">
    <source>
        <dbReference type="EMBL" id="PWH08452.1"/>
    </source>
</evidence>
<dbReference type="EMBL" id="PHUM01000008">
    <property type="protein sequence ID" value="PWH08452.1"/>
    <property type="molecule type" value="Genomic_DNA"/>
</dbReference>
<comment type="caution">
    <text evidence="1">The sequence shown here is derived from an EMBL/GenBank/DDBJ whole genome shotgun (WGS) entry which is preliminary data.</text>
</comment>
<dbReference type="Proteomes" id="UP000245582">
    <property type="component" value="Unassembled WGS sequence"/>
</dbReference>
<evidence type="ECO:0000313" key="2">
    <source>
        <dbReference type="Proteomes" id="UP000245582"/>
    </source>
</evidence>